<keyword evidence="1" id="KW-0732">Signal</keyword>
<dbReference type="Proteomes" id="UP000218824">
    <property type="component" value="Chromosome"/>
</dbReference>
<feature type="signal peptide" evidence="1">
    <location>
        <begin position="1"/>
        <end position="31"/>
    </location>
</feature>
<sequence>MRTLFNGLSFTATTAKTLLLAAALTAGSAQAHQTNPQCYADGVQVRPVGKFAFTSKQVADFHADLLRRPPGSCPAGAGGVQTKSCGQVDHWHVARIMSAEYCAQLQGAKDGAKDSSPIPVAEVTAPPSYLSPEHHSRYTYKAANPNTIVLQGMCVICYTIEAPPK</sequence>
<proteinExistence type="predicted"/>
<dbReference type="RefSeq" id="WP_096379573.1">
    <property type="nucleotide sequence ID" value="NZ_AP014940.1"/>
</dbReference>
<name>A0AAU9B0P9_LYSEN</name>
<dbReference type="KEGG" id="lem:LEN_3709"/>
<reference evidence="2 3" key="1">
    <citation type="journal article" date="2017" name="DNA Res.">
        <title>Complete genome sequence and expression profile of the commercial lytic enzyme producer Lysobacter enzymogenes M497-1.</title>
        <authorList>
            <person name="Takami H."/>
            <person name="Toyoda A."/>
            <person name="Uchiyama I."/>
            <person name="Itoh T."/>
            <person name="Takaki Y."/>
            <person name="Arai W."/>
            <person name="Nishi S."/>
            <person name="Kawai M."/>
            <person name="Shinya K."/>
            <person name="Ikeda H."/>
        </authorList>
    </citation>
    <scope>NUCLEOTIDE SEQUENCE [LARGE SCALE GENOMIC DNA]</scope>
    <source>
        <strain evidence="2 3">M497-1</strain>
    </source>
</reference>
<evidence type="ECO:0000313" key="2">
    <source>
        <dbReference type="EMBL" id="BAV99196.1"/>
    </source>
</evidence>
<accession>A0AAU9B0P9</accession>
<evidence type="ECO:0008006" key="4">
    <source>
        <dbReference type="Google" id="ProtNLM"/>
    </source>
</evidence>
<evidence type="ECO:0000313" key="3">
    <source>
        <dbReference type="Proteomes" id="UP000218824"/>
    </source>
</evidence>
<organism evidence="2 3">
    <name type="scientific">Lysobacter enzymogenes</name>
    <dbReference type="NCBI Taxonomy" id="69"/>
    <lineage>
        <taxon>Bacteria</taxon>
        <taxon>Pseudomonadati</taxon>
        <taxon>Pseudomonadota</taxon>
        <taxon>Gammaproteobacteria</taxon>
        <taxon>Lysobacterales</taxon>
        <taxon>Lysobacteraceae</taxon>
        <taxon>Lysobacter</taxon>
    </lineage>
</organism>
<feature type="chain" id="PRO_5043538097" description="Secreted protein" evidence="1">
    <location>
        <begin position="32"/>
        <end position="165"/>
    </location>
</feature>
<gene>
    <name evidence="2" type="ORF">LEN_3709</name>
</gene>
<dbReference type="GeneID" id="83065516"/>
<dbReference type="EMBL" id="AP014940">
    <property type="protein sequence ID" value="BAV99196.1"/>
    <property type="molecule type" value="Genomic_DNA"/>
</dbReference>
<evidence type="ECO:0000256" key="1">
    <source>
        <dbReference type="SAM" id="SignalP"/>
    </source>
</evidence>
<protein>
    <recommendedName>
        <fullName evidence="4">Secreted protein</fullName>
    </recommendedName>
</protein>
<dbReference type="AlphaFoldDB" id="A0AAU9B0P9"/>